<reference evidence="3" key="1">
    <citation type="submission" date="2013-08" db="EMBL/GenBank/DDBJ databases">
        <authorList>
            <person name="Mendez C."/>
            <person name="Richter M."/>
            <person name="Ferrer M."/>
            <person name="Sanchez J."/>
        </authorList>
    </citation>
    <scope>NUCLEOTIDE SEQUENCE</scope>
</reference>
<comment type="caution">
    <text evidence="3">The sequence shown here is derived from an EMBL/GenBank/DDBJ whole genome shotgun (WGS) entry which is preliminary data.</text>
</comment>
<keyword evidence="2" id="KW-1133">Transmembrane helix</keyword>
<feature type="transmembrane region" description="Helical" evidence="2">
    <location>
        <begin position="121"/>
        <end position="142"/>
    </location>
</feature>
<accession>T1C883</accession>
<feature type="non-terminal residue" evidence="3">
    <location>
        <position position="1"/>
    </location>
</feature>
<feature type="transmembrane region" description="Helical" evidence="2">
    <location>
        <begin position="53"/>
        <end position="72"/>
    </location>
</feature>
<reference evidence="3" key="2">
    <citation type="journal article" date="2014" name="ISME J.">
        <title>Microbial stratification in low pH oxic and suboxic macroscopic growths along an acid mine drainage.</title>
        <authorList>
            <person name="Mendez-Garcia C."/>
            <person name="Mesa V."/>
            <person name="Sprenger R.R."/>
            <person name="Richter M."/>
            <person name="Diez M.S."/>
            <person name="Solano J."/>
            <person name="Bargiela R."/>
            <person name="Golyshina O.V."/>
            <person name="Manteca A."/>
            <person name="Ramos J.L."/>
            <person name="Gallego J.R."/>
            <person name="Llorente I."/>
            <person name="Martins Dos Santos V.A."/>
            <person name="Jensen O.N."/>
            <person name="Pelaez A.I."/>
            <person name="Sanchez J."/>
            <person name="Ferrer M."/>
        </authorList>
    </citation>
    <scope>NUCLEOTIDE SEQUENCE</scope>
</reference>
<evidence type="ECO:0000313" key="3">
    <source>
        <dbReference type="EMBL" id="EQD77143.1"/>
    </source>
</evidence>
<organism evidence="3">
    <name type="scientific">mine drainage metagenome</name>
    <dbReference type="NCBI Taxonomy" id="410659"/>
    <lineage>
        <taxon>unclassified sequences</taxon>
        <taxon>metagenomes</taxon>
        <taxon>ecological metagenomes</taxon>
    </lineage>
</organism>
<evidence type="ECO:0000256" key="2">
    <source>
        <dbReference type="SAM" id="Phobius"/>
    </source>
</evidence>
<dbReference type="EMBL" id="AUZY01000864">
    <property type="protein sequence ID" value="EQD77143.1"/>
    <property type="molecule type" value="Genomic_DNA"/>
</dbReference>
<protein>
    <submittedName>
        <fullName evidence="3">V-type ATP synthase subunit I</fullName>
    </submittedName>
</protein>
<keyword evidence="2" id="KW-0472">Membrane</keyword>
<gene>
    <name evidence="3" type="ORF">B1B_01226</name>
</gene>
<keyword evidence="2" id="KW-0812">Transmembrane</keyword>
<name>T1C883_9ZZZZ</name>
<evidence type="ECO:0000256" key="1">
    <source>
        <dbReference type="SAM" id="MobiDB-lite"/>
    </source>
</evidence>
<dbReference type="AlphaFoldDB" id="T1C883"/>
<feature type="transmembrane region" description="Helical" evidence="2">
    <location>
        <begin position="92"/>
        <end position="114"/>
    </location>
</feature>
<proteinExistence type="predicted"/>
<feature type="transmembrane region" description="Helical" evidence="2">
    <location>
        <begin position="20"/>
        <end position="41"/>
    </location>
</feature>
<feature type="region of interest" description="Disordered" evidence="1">
    <location>
        <begin position="171"/>
        <end position="193"/>
    </location>
</feature>
<sequence length="193" mass="20681">TLGFLFGALHEHFVGHDRGALGKIGGILFAWGIATLGLALIRHQINFSTNPILYVYVGLLIGGIALLLVAEGPMGLMGLMEIVSHVLSYTRLIGILLASVILAVIFNVIAGGFFGRGTPLWILLGLGLLLVGQTFNTILGVFEPGIQGARLIFVEHFSKYYHGNGRGFTPLRSNRQYTEPSTDPPLSSDPATP</sequence>